<evidence type="ECO:0000256" key="3">
    <source>
        <dbReference type="ARBA" id="ARBA00022478"/>
    </source>
</evidence>
<feature type="binding site" evidence="11">
    <location>
        <position position="78"/>
    </location>
    <ligand>
        <name>Zn(2+)</name>
        <dbReference type="ChEBI" id="CHEBI:29105"/>
        <label>1</label>
    </ligand>
</feature>
<dbReference type="SUPFAM" id="SSF64484">
    <property type="entry name" value="beta and beta-prime subunits of DNA dependent RNA-polymerase"/>
    <property type="match status" value="1"/>
</dbReference>
<dbReference type="Gene3D" id="4.10.860.120">
    <property type="entry name" value="RNA polymerase II, clamp domain"/>
    <property type="match status" value="1"/>
</dbReference>
<dbReference type="InterPro" id="IPR044893">
    <property type="entry name" value="RNA_pol_Rpb1_clamp_domain"/>
</dbReference>
<dbReference type="GO" id="GO:0003677">
    <property type="term" value="F:DNA binding"/>
    <property type="evidence" value="ECO:0007669"/>
    <property type="project" value="UniProtKB-UniRule"/>
</dbReference>
<proteinExistence type="inferred from homology"/>
<dbReference type="Gene3D" id="2.40.40.20">
    <property type="match status" value="1"/>
</dbReference>
<dbReference type="FunFam" id="1.10.150.390:FF:000002">
    <property type="entry name" value="DNA-directed RNA polymerase subunit beta"/>
    <property type="match status" value="1"/>
</dbReference>
<keyword evidence="4 11" id="KW-0808">Transferase</keyword>
<keyword evidence="5 11" id="KW-0548">Nucleotidyltransferase</keyword>
<comment type="catalytic activity">
    <reaction evidence="10 11 12">
        <text>RNA(n) + a ribonucleoside 5'-triphosphate = RNA(n+1) + diphosphate</text>
        <dbReference type="Rhea" id="RHEA:21248"/>
        <dbReference type="Rhea" id="RHEA-COMP:14527"/>
        <dbReference type="Rhea" id="RHEA-COMP:17342"/>
        <dbReference type="ChEBI" id="CHEBI:33019"/>
        <dbReference type="ChEBI" id="CHEBI:61557"/>
        <dbReference type="ChEBI" id="CHEBI:140395"/>
        <dbReference type="EC" id="2.7.7.6"/>
    </reaction>
</comment>
<reference evidence="15 16" key="1">
    <citation type="submission" date="2015-04" db="EMBL/GenBank/DDBJ databases">
        <authorList>
            <person name="Syromyatnikov M.Y."/>
            <person name="Popov V.N."/>
        </authorList>
    </citation>
    <scope>NUCLEOTIDE SEQUENCE [LARGE SCALE GENOMIC DNA]</scope>
    <source>
        <strain evidence="15 16">AH1</strain>
    </source>
</reference>
<dbReference type="InterPro" id="IPR007081">
    <property type="entry name" value="RNA_pol_Rpb1_5"/>
</dbReference>
<feature type="binding site" evidence="11">
    <location>
        <position position="903"/>
    </location>
    <ligand>
        <name>Zn(2+)</name>
        <dbReference type="ChEBI" id="CHEBI:29105"/>
        <label>2</label>
    </ligand>
</feature>
<protein>
    <recommendedName>
        <fullName evidence="11">DNA-directed RNA polymerase subunit beta'</fullName>
        <shortName evidence="11">RNAP subunit beta'</shortName>
        <ecNumber evidence="11">2.7.7.6</ecNumber>
    </recommendedName>
    <alternativeName>
        <fullName evidence="11">RNA polymerase subunit beta'</fullName>
    </alternativeName>
    <alternativeName>
        <fullName evidence="11">Transcriptase subunit beta'</fullName>
    </alternativeName>
</protein>
<evidence type="ECO:0000259" key="14">
    <source>
        <dbReference type="SMART" id="SM00663"/>
    </source>
</evidence>
<dbReference type="NCBIfam" id="TIGR02386">
    <property type="entry name" value="rpoC_TIGR"/>
    <property type="match status" value="1"/>
</dbReference>
<evidence type="ECO:0000256" key="13">
    <source>
        <dbReference type="SAM" id="Coils"/>
    </source>
</evidence>
<keyword evidence="9 11" id="KW-0804">Transcription</keyword>
<evidence type="ECO:0000256" key="11">
    <source>
        <dbReference type="HAMAP-Rule" id="MF_01322"/>
    </source>
</evidence>
<evidence type="ECO:0000256" key="6">
    <source>
        <dbReference type="ARBA" id="ARBA00022723"/>
    </source>
</evidence>
<evidence type="ECO:0000256" key="4">
    <source>
        <dbReference type="ARBA" id="ARBA00022679"/>
    </source>
</evidence>
<dbReference type="Pfam" id="PF05000">
    <property type="entry name" value="RNA_pol_Rpb1_4"/>
    <property type="match status" value="1"/>
</dbReference>
<evidence type="ECO:0000313" key="15">
    <source>
        <dbReference type="EMBL" id="CRI07846.1"/>
    </source>
</evidence>
<keyword evidence="3 11" id="KW-0240">DNA-directed RNA polymerase</keyword>
<dbReference type="GO" id="GO:0000287">
    <property type="term" value="F:magnesium ion binding"/>
    <property type="evidence" value="ECO:0007669"/>
    <property type="project" value="UniProtKB-UniRule"/>
</dbReference>
<feature type="binding site" evidence="11">
    <location>
        <position position="896"/>
    </location>
    <ligand>
        <name>Zn(2+)</name>
        <dbReference type="ChEBI" id="CHEBI:29105"/>
        <label>2</label>
    </ligand>
</feature>
<dbReference type="GO" id="GO:0000428">
    <property type="term" value="C:DNA-directed RNA polymerase complex"/>
    <property type="evidence" value="ECO:0007669"/>
    <property type="project" value="UniProtKB-KW"/>
</dbReference>
<evidence type="ECO:0000256" key="9">
    <source>
        <dbReference type="ARBA" id="ARBA00023163"/>
    </source>
</evidence>
<dbReference type="InterPro" id="IPR000722">
    <property type="entry name" value="RNA_pol_asu"/>
</dbReference>
<dbReference type="PANTHER" id="PTHR19376">
    <property type="entry name" value="DNA-DIRECTED RNA POLYMERASE"/>
    <property type="match status" value="1"/>
</dbReference>
<evidence type="ECO:0000256" key="10">
    <source>
        <dbReference type="ARBA" id="ARBA00048552"/>
    </source>
</evidence>
<feature type="binding site" evidence="11">
    <location>
        <position position="60"/>
    </location>
    <ligand>
        <name>Zn(2+)</name>
        <dbReference type="ChEBI" id="CHEBI:29105"/>
        <label>1</label>
    </ligand>
</feature>
<dbReference type="PATRIC" id="fig|1280.3385.peg.1478"/>
<feature type="coiled-coil region" evidence="13">
    <location>
        <begin position="376"/>
        <end position="403"/>
    </location>
</feature>
<comment type="subunit">
    <text evidence="11">The RNAP catalytic core consists of 2 alpha, 1 beta, 1 beta' and 1 omega subunit. When a sigma factor is associated with the core the holoenzyme is formed, which can initiate transcription.</text>
</comment>
<evidence type="ECO:0000256" key="5">
    <source>
        <dbReference type="ARBA" id="ARBA00022695"/>
    </source>
</evidence>
<dbReference type="GO" id="GO:0006351">
    <property type="term" value="P:DNA-templated transcription"/>
    <property type="evidence" value="ECO:0007669"/>
    <property type="project" value="UniProtKB-UniRule"/>
</dbReference>
<feature type="domain" description="RNA polymerase N-terminal" evidence="14">
    <location>
        <begin position="224"/>
        <end position="503"/>
    </location>
</feature>
<dbReference type="Gene3D" id="1.10.274.100">
    <property type="entry name" value="RNA polymerase Rpb1, domain 3"/>
    <property type="match status" value="1"/>
</dbReference>
<dbReference type="EC" id="2.7.7.6" evidence="11"/>
<evidence type="ECO:0000313" key="16">
    <source>
        <dbReference type="Proteomes" id="UP000039437"/>
    </source>
</evidence>
<dbReference type="InterPro" id="IPR042102">
    <property type="entry name" value="RNA_pol_Rpb1_3_sf"/>
</dbReference>
<dbReference type="InterPro" id="IPR012754">
    <property type="entry name" value="DNA-dir_RpoC_beta_prime_bact"/>
</dbReference>
<keyword evidence="8 11" id="KW-0460">Magnesium</keyword>
<dbReference type="Pfam" id="PF04997">
    <property type="entry name" value="RNA_pol_Rpb1_1"/>
    <property type="match status" value="1"/>
</dbReference>
<dbReference type="Pfam" id="PF00623">
    <property type="entry name" value="RNA_pol_Rpb1_2"/>
    <property type="match status" value="1"/>
</dbReference>
<dbReference type="HAMAP" id="MF_01322">
    <property type="entry name" value="RNApol_bact_RpoC"/>
    <property type="match status" value="1"/>
</dbReference>
<accession>A0A0U1MEQ1</accession>
<dbReference type="SMART" id="SM00663">
    <property type="entry name" value="RPOLA_N"/>
    <property type="match status" value="1"/>
</dbReference>
<comment type="cofactor">
    <cofactor evidence="11">
        <name>Mg(2+)</name>
        <dbReference type="ChEBI" id="CHEBI:18420"/>
    </cofactor>
    <text evidence="11">Binds 1 Mg(2+) ion per subunit.</text>
</comment>
<keyword evidence="13" id="KW-0175">Coiled coil</keyword>
<feature type="binding site" evidence="11">
    <location>
        <position position="906"/>
    </location>
    <ligand>
        <name>Zn(2+)</name>
        <dbReference type="ChEBI" id="CHEBI:29105"/>
        <label>2</label>
    </ligand>
</feature>
<dbReference type="GO" id="GO:0003899">
    <property type="term" value="F:DNA-directed RNA polymerase activity"/>
    <property type="evidence" value="ECO:0007669"/>
    <property type="project" value="UniProtKB-UniRule"/>
</dbReference>
<feature type="binding site" evidence="11">
    <location>
        <position position="822"/>
    </location>
    <ligand>
        <name>Zn(2+)</name>
        <dbReference type="ChEBI" id="CHEBI:29105"/>
        <label>2</label>
    </ligand>
</feature>
<feature type="binding site" evidence="11">
    <location>
        <position position="62"/>
    </location>
    <ligand>
        <name>Zn(2+)</name>
        <dbReference type="ChEBI" id="CHEBI:29105"/>
        <label>1</label>
    </ligand>
</feature>
<keyword evidence="6 11" id="KW-0479">Metal-binding</keyword>
<dbReference type="Pfam" id="PF04983">
    <property type="entry name" value="RNA_pol_Rpb1_3"/>
    <property type="match status" value="1"/>
</dbReference>
<dbReference type="Proteomes" id="UP000039437">
    <property type="component" value="Unassembled WGS sequence"/>
</dbReference>
<keyword evidence="7 11" id="KW-0862">Zinc</keyword>
<feature type="binding site" evidence="11">
    <location>
        <position position="75"/>
    </location>
    <ligand>
        <name>Zn(2+)</name>
        <dbReference type="ChEBI" id="CHEBI:29105"/>
        <label>1</label>
    </ligand>
</feature>
<comment type="function">
    <text evidence="1 11 12">DNA-dependent RNA polymerase catalyzes the transcription of DNA into RNA using the four ribonucleoside triphosphates as substrates.</text>
</comment>
<dbReference type="InterPro" id="IPR007080">
    <property type="entry name" value="RNA_pol_Rpb1_1"/>
</dbReference>
<dbReference type="EMBL" id="CVOQ01000005">
    <property type="protein sequence ID" value="CRI07846.1"/>
    <property type="molecule type" value="Genomic_DNA"/>
</dbReference>
<gene>
    <name evidence="11 15" type="primary">rpoC</name>
    <name evidence="15" type="ORF">BN1321_130028</name>
</gene>
<dbReference type="Gene3D" id="2.40.50.100">
    <property type="match status" value="1"/>
</dbReference>
<dbReference type="InterPro" id="IPR045867">
    <property type="entry name" value="DNA-dir_RpoC_beta_prime"/>
</dbReference>
<dbReference type="Gene3D" id="1.10.150.390">
    <property type="match status" value="1"/>
</dbReference>
<dbReference type="InterPro" id="IPR007066">
    <property type="entry name" value="RNA_pol_Rpb1_3"/>
</dbReference>
<evidence type="ECO:0000256" key="8">
    <source>
        <dbReference type="ARBA" id="ARBA00022842"/>
    </source>
</evidence>
<comment type="cofactor">
    <cofactor evidence="11">
        <name>Zn(2+)</name>
        <dbReference type="ChEBI" id="CHEBI:29105"/>
    </cofactor>
    <text evidence="11">Binds 2 Zn(2+) ions per subunit.</text>
</comment>
<dbReference type="FunFam" id="4.10.860.120:FF:000001">
    <property type="entry name" value="DNA-directed RNA polymerase subunit beta"/>
    <property type="match status" value="1"/>
</dbReference>
<sequence>MIDVNNFHYMKIGLASPEKIRSWSFGEVKKPETINYRTLKPEKDGLFCERIFGPTKDWECSCGKYKRVRYKGMVCDRCGVEVTKSKVRRERMGHIELAAPVSHIWYFKGIPSRMGLLLDMSPRALEEVIYFASYVVVDPGPTGLEKKTLLSEAEFRDYYDKYPGQFVAKMGAEGIKNLLEEIDLDEELKLLRDELESATGQRLTRAIKRLEVVESFRNSGNKPSWMILDVLPIIPPEIRPMVQLDGGRFATSDLNDLYRRVINRNNRLKRLLDLGAPGIIVQNEKRMLQEAVDALIDNGRRGRPVTGPGNRPLKSLSHMLKGKQGRFRQNLLGKRVDYSGRSVIAVGPSLKMYQCGLPKEMALELFKPFVMKELVQREIATNIKNAKSKIERMDDEVWDVLEEVIREHPVLLNRAPTLHRLGIQAFEPTLVEGRAIRLHPLVTTAYNADFDGDQMAVHVPLSKEAQAEARMLMLAAQNILNPKDGKPVVTPSQDMVLGNYYLTLERKDAVNTGAIFNNTNEVLKAYANGFVHLHTRIGVHASSFNNPTFTEEQNKKILATSVGKIIFNEIIPDSFAYINEPTQENLERKTPNRYFIDPTTLGEGGLKEYFENEELIEPFNKKFLGNIIAEVFNRFSITDTSMMLDRMKDLGFKFSSKAGITVGVADIVVLPDKQQILDEHEKLVDRITKQFNRGLITEEERYNAVVEIWTDAKDQIQGELMQSLDKTNPIFMMSDSGARGNASNFTQLAGMRGLMAAPSGKIIELPITSSFREGLTVLEYFISTHGARKGLADTALKTADSGYLTRRLVDVAQDVIVREEDCGTDRGLLVSDIKEGTEMIEPFIERIEGRYSKETIRHPETDEIIIRPDELITPEIAKKITDAGIEQMYIRSAFTCNARHGVCEKCYGKNLATGEKVEVGEAVGTIAAQSIGEPGTQLTMRTFHTGGVAGSDITQGLPRIQEIFEARNPKGQAVITEIEGVVEDIKLAKDRQQEIVVKGANETRSYLASGTSRIIVEIGQPVQRGEVLTEGSIEPKNYLSVAGLNATESYLLKEVQKVYRMQGVEIDDKHVEVMVRQMLRKVRIIEAGDTKLLPGSLVDIHNFTDANREAFKHRKRPATAKPVLLGITKASLETESFLSAASFQETTRVLTDAAIKGKRDDLLGLKENVIIGKLIPAGTGMRRYSDVKYEKTAKPVAEVESQTEVTE</sequence>
<dbReference type="Pfam" id="PF04998">
    <property type="entry name" value="RNA_pol_Rpb1_5"/>
    <property type="match status" value="1"/>
</dbReference>
<dbReference type="InterPro" id="IPR006592">
    <property type="entry name" value="RNA_pol_N"/>
</dbReference>
<evidence type="ECO:0000256" key="7">
    <source>
        <dbReference type="ARBA" id="ARBA00022833"/>
    </source>
</evidence>
<comment type="similarity">
    <text evidence="2 11 12">Belongs to the RNA polymerase beta' chain family.</text>
</comment>
<dbReference type="CDD" id="cd02655">
    <property type="entry name" value="RNAP_beta'_C"/>
    <property type="match status" value="1"/>
</dbReference>
<dbReference type="CDD" id="cd01609">
    <property type="entry name" value="RNAP_beta'_N"/>
    <property type="match status" value="1"/>
</dbReference>
<name>A0A0U1MEQ1_STAAU</name>
<dbReference type="Gene3D" id="1.10.40.90">
    <property type="match status" value="1"/>
</dbReference>
<dbReference type="PANTHER" id="PTHR19376:SF54">
    <property type="entry name" value="DNA-DIRECTED RNA POLYMERASE SUBUNIT BETA"/>
    <property type="match status" value="1"/>
</dbReference>
<dbReference type="Gene3D" id="1.10.1790.20">
    <property type="match status" value="1"/>
</dbReference>
<evidence type="ECO:0000256" key="2">
    <source>
        <dbReference type="ARBA" id="ARBA00006460"/>
    </source>
</evidence>
<dbReference type="InterPro" id="IPR038120">
    <property type="entry name" value="Rpb1_funnel_sf"/>
</dbReference>
<feature type="binding site" evidence="11">
    <location>
        <position position="453"/>
    </location>
    <ligand>
        <name>Mg(2+)</name>
        <dbReference type="ChEBI" id="CHEBI:18420"/>
    </ligand>
</feature>
<dbReference type="FunFam" id="1.10.132.30:FF:000003">
    <property type="entry name" value="DNA-directed RNA polymerase subunit beta"/>
    <property type="match status" value="1"/>
</dbReference>
<evidence type="ECO:0000256" key="12">
    <source>
        <dbReference type="RuleBase" id="RU004279"/>
    </source>
</evidence>
<evidence type="ECO:0000256" key="1">
    <source>
        <dbReference type="ARBA" id="ARBA00004026"/>
    </source>
</evidence>
<dbReference type="AlphaFoldDB" id="A0A0U1MEQ1"/>
<feature type="binding site" evidence="11">
    <location>
        <position position="451"/>
    </location>
    <ligand>
        <name>Mg(2+)</name>
        <dbReference type="ChEBI" id="CHEBI:18420"/>
    </ligand>
</feature>
<dbReference type="Gene3D" id="1.10.132.30">
    <property type="match status" value="1"/>
</dbReference>
<dbReference type="InterPro" id="IPR007083">
    <property type="entry name" value="RNA_pol_Rpb1_4"/>
</dbReference>
<feature type="binding site" evidence="11">
    <location>
        <position position="449"/>
    </location>
    <ligand>
        <name>Mg(2+)</name>
        <dbReference type="ChEBI" id="CHEBI:18420"/>
    </ligand>
</feature>
<organism evidence="15 16">
    <name type="scientific">Staphylococcus aureus</name>
    <dbReference type="NCBI Taxonomy" id="1280"/>
    <lineage>
        <taxon>Bacteria</taxon>
        <taxon>Bacillati</taxon>
        <taxon>Bacillota</taxon>
        <taxon>Bacilli</taxon>
        <taxon>Bacillales</taxon>
        <taxon>Staphylococcaceae</taxon>
        <taxon>Staphylococcus</taxon>
    </lineage>
</organism>
<dbReference type="GO" id="GO:0008270">
    <property type="term" value="F:zinc ion binding"/>
    <property type="evidence" value="ECO:0007669"/>
    <property type="project" value="UniProtKB-UniRule"/>
</dbReference>